<name>A0A844H5D1_9RHOB</name>
<dbReference type="OrthoDB" id="9072761at2"/>
<dbReference type="Proteomes" id="UP000442533">
    <property type="component" value="Unassembled WGS sequence"/>
</dbReference>
<evidence type="ECO:0000259" key="1">
    <source>
        <dbReference type="Pfam" id="PF01261"/>
    </source>
</evidence>
<evidence type="ECO:0000313" key="2">
    <source>
        <dbReference type="EMBL" id="MTH34650.1"/>
    </source>
</evidence>
<dbReference type="SUPFAM" id="SSF51658">
    <property type="entry name" value="Xylose isomerase-like"/>
    <property type="match status" value="1"/>
</dbReference>
<evidence type="ECO:0000313" key="3">
    <source>
        <dbReference type="Proteomes" id="UP000442533"/>
    </source>
</evidence>
<organism evidence="2 3">
    <name type="scientific">Paracoccus limosus</name>
    <dbReference type="NCBI Taxonomy" id="913252"/>
    <lineage>
        <taxon>Bacteria</taxon>
        <taxon>Pseudomonadati</taxon>
        <taxon>Pseudomonadota</taxon>
        <taxon>Alphaproteobacteria</taxon>
        <taxon>Rhodobacterales</taxon>
        <taxon>Paracoccaceae</taxon>
        <taxon>Paracoccus</taxon>
    </lineage>
</organism>
<dbReference type="InterPro" id="IPR050312">
    <property type="entry name" value="IolE/XylAMocC-like"/>
</dbReference>
<dbReference type="Pfam" id="PF01261">
    <property type="entry name" value="AP_endonuc_2"/>
    <property type="match status" value="1"/>
</dbReference>
<dbReference type="AlphaFoldDB" id="A0A844H5D1"/>
<gene>
    <name evidence="2" type="ORF">GL279_08560</name>
</gene>
<dbReference type="PANTHER" id="PTHR12110">
    <property type="entry name" value="HYDROXYPYRUVATE ISOMERASE"/>
    <property type="match status" value="1"/>
</dbReference>
<dbReference type="EMBL" id="WMIF01000009">
    <property type="protein sequence ID" value="MTH34650.1"/>
    <property type="molecule type" value="Genomic_DNA"/>
</dbReference>
<dbReference type="InterPro" id="IPR013022">
    <property type="entry name" value="Xyl_isomerase-like_TIM-brl"/>
</dbReference>
<accession>A0A844H5D1</accession>
<sequence>MTLASRQISLAHLSAVELSPPEMIRLAARVGYDAVGLRLIRVTPDTPGYPLMQDSALLAATLAALAETGLRVQDVEFVRINPDFDLAALGPFLETAARLGAKQVICAPYDPDLGRLAQNLGQMAEACHGHGLQAVLEFFPWTPVPDLASALEVAEAAGPQLGLLVDTLHFNRSQSRIEDLARALPRMPFVHLCDAPVQASYTTEELFFAGRVERLPAGEGQIPLAPILRALPDDMPVGIEVPMTALTRAEGVEVAVRRALERSRAFLAGL</sequence>
<dbReference type="InterPro" id="IPR036237">
    <property type="entry name" value="Xyl_isomerase-like_sf"/>
</dbReference>
<protein>
    <submittedName>
        <fullName evidence="2">TIM barrel protein</fullName>
    </submittedName>
</protein>
<feature type="domain" description="Xylose isomerase-like TIM barrel" evidence="1">
    <location>
        <begin position="24"/>
        <end position="247"/>
    </location>
</feature>
<dbReference type="Gene3D" id="3.20.20.150">
    <property type="entry name" value="Divalent-metal-dependent TIM barrel enzymes"/>
    <property type="match status" value="1"/>
</dbReference>
<keyword evidence="3" id="KW-1185">Reference proteome</keyword>
<dbReference type="RefSeq" id="WP_155064210.1">
    <property type="nucleotide sequence ID" value="NZ_WMIF01000009.1"/>
</dbReference>
<reference evidence="2 3" key="1">
    <citation type="submission" date="2019-11" db="EMBL/GenBank/DDBJ databases">
        <authorList>
            <person name="Dong K."/>
        </authorList>
    </citation>
    <scope>NUCLEOTIDE SEQUENCE [LARGE SCALE GENOMIC DNA]</scope>
    <source>
        <strain evidence="2 3">JCM 17370</strain>
    </source>
</reference>
<dbReference type="PANTHER" id="PTHR12110:SF48">
    <property type="entry name" value="BLL3656 PROTEIN"/>
    <property type="match status" value="1"/>
</dbReference>
<proteinExistence type="predicted"/>
<comment type="caution">
    <text evidence="2">The sequence shown here is derived from an EMBL/GenBank/DDBJ whole genome shotgun (WGS) entry which is preliminary data.</text>
</comment>